<keyword evidence="7" id="KW-0411">Iron-sulfur</keyword>
<dbReference type="PROSITE" id="PS01278">
    <property type="entry name" value="MTTASE_RADICAL"/>
    <property type="match status" value="1"/>
</dbReference>
<evidence type="ECO:0000256" key="1">
    <source>
        <dbReference type="ARBA" id="ARBA00001966"/>
    </source>
</evidence>
<keyword evidence="5" id="KW-0479">Metal-binding</keyword>
<dbReference type="Proteomes" id="UP000195447">
    <property type="component" value="Unassembled WGS sequence"/>
</dbReference>
<evidence type="ECO:0000313" key="10">
    <source>
        <dbReference type="EMBL" id="OUP61130.1"/>
    </source>
</evidence>
<dbReference type="PANTHER" id="PTHR11918">
    <property type="entry name" value="RADICAL SAM PROTEINS"/>
    <property type="match status" value="1"/>
</dbReference>
<dbReference type="Gene3D" id="3.40.50.12160">
    <property type="entry name" value="Methylthiotransferase, N-terminal domain"/>
    <property type="match status" value="1"/>
</dbReference>
<evidence type="ECO:0000259" key="9">
    <source>
        <dbReference type="PROSITE" id="PS51918"/>
    </source>
</evidence>
<keyword evidence="11" id="KW-1185">Reference proteome</keyword>
<dbReference type="AlphaFoldDB" id="A0A1Y4LYY5"/>
<dbReference type="FunFam" id="3.80.30.20:FF:000001">
    <property type="entry name" value="tRNA-2-methylthio-N(6)-dimethylallyladenosine synthase 2"/>
    <property type="match status" value="1"/>
</dbReference>
<evidence type="ECO:0000256" key="5">
    <source>
        <dbReference type="ARBA" id="ARBA00022723"/>
    </source>
</evidence>
<dbReference type="GO" id="GO:0046872">
    <property type="term" value="F:metal ion binding"/>
    <property type="evidence" value="ECO:0007669"/>
    <property type="project" value="UniProtKB-KW"/>
</dbReference>
<dbReference type="PROSITE" id="PS51918">
    <property type="entry name" value="RADICAL_SAM"/>
    <property type="match status" value="1"/>
</dbReference>
<keyword evidence="4" id="KW-0949">S-adenosyl-L-methionine</keyword>
<dbReference type="SFLD" id="SFLDS00029">
    <property type="entry name" value="Radical_SAM"/>
    <property type="match status" value="1"/>
</dbReference>
<dbReference type="PANTHER" id="PTHR11918:SF45">
    <property type="entry name" value="THREONYLCARBAMOYLADENOSINE TRNA METHYLTHIOTRANSFERASE"/>
    <property type="match status" value="1"/>
</dbReference>
<keyword evidence="3 10" id="KW-0808">Transferase</keyword>
<evidence type="ECO:0000256" key="3">
    <source>
        <dbReference type="ARBA" id="ARBA00022679"/>
    </source>
</evidence>
<protein>
    <submittedName>
        <fullName evidence="10">tRNA (N(6)-L-threonylcarbamoyladenosine(37)-C(2))-methylthiotransferase MtaB</fullName>
    </submittedName>
</protein>
<dbReference type="Pfam" id="PF04055">
    <property type="entry name" value="Radical_SAM"/>
    <property type="match status" value="1"/>
</dbReference>
<dbReference type="InterPro" id="IPR058240">
    <property type="entry name" value="rSAM_sf"/>
</dbReference>
<dbReference type="InterPro" id="IPR006467">
    <property type="entry name" value="MiaB-like_bact"/>
</dbReference>
<evidence type="ECO:0000313" key="11">
    <source>
        <dbReference type="Proteomes" id="UP000195447"/>
    </source>
</evidence>
<dbReference type="NCBIfam" id="TIGR00089">
    <property type="entry name" value="MiaB/RimO family radical SAM methylthiotransferase"/>
    <property type="match status" value="1"/>
</dbReference>
<organism evidence="10 11">
    <name type="scientific">Faecalitalea cylindroides</name>
    <dbReference type="NCBI Taxonomy" id="39483"/>
    <lineage>
        <taxon>Bacteria</taxon>
        <taxon>Bacillati</taxon>
        <taxon>Bacillota</taxon>
        <taxon>Erysipelotrichia</taxon>
        <taxon>Erysipelotrichales</taxon>
        <taxon>Erysipelotrichaceae</taxon>
        <taxon>Faecalitalea</taxon>
    </lineage>
</organism>
<dbReference type="InterPro" id="IPR007197">
    <property type="entry name" value="rSAM"/>
</dbReference>
<gene>
    <name evidence="10" type="ORF">B5F14_04275</name>
</gene>
<dbReference type="SMART" id="SM00729">
    <property type="entry name" value="Elp3"/>
    <property type="match status" value="1"/>
</dbReference>
<dbReference type="InterPro" id="IPR005839">
    <property type="entry name" value="Methylthiotransferase"/>
</dbReference>
<accession>A0A1Y4LYY5</accession>
<dbReference type="Pfam" id="PF00919">
    <property type="entry name" value="UPF0004"/>
    <property type="match status" value="1"/>
</dbReference>
<dbReference type="InterPro" id="IPR020612">
    <property type="entry name" value="Methylthiotransferase_CS"/>
</dbReference>
<dbReference type="InterPro" id="IPR038135">
    <property type="entry name" value="Methylthiotransferase_N_sf"/>
</dbReference>
<dbReference type="InterPro" id="IPR023404">
    <property type="entry name" value="rSAM_horseshoe"/>
</dbReference>
<dbReference type="InterPro" id="IPR006638">
    <property type="entry name" value="Elp3/MiaA/NifB-like_rSAM"/>
</dbReference>
<sequence>MWKGELMRFHIETLGCKVNTYESQYYAESLKKAGYIEVGKDDPCDICIINTCTVTNTAASKSRQKIHHAKKKNSNALIVLVGCYVQFIDEKQREALEADLIIGAKDKNKIVPLIDELIHEKHKMDQVKPIDQYFDFEAMPIHCFENMERAFLKVQDGCNQFCSYCAIPFARGRERSLSSDEVIKIAKELEEKGHQEIVLTGIHTGRYKDNDIDLACLLKLLLENTQNVYFRISSIEITEVSDELIELILKEPRICHHLHIPVQSACDETLQRMNRPYTIEEFKNRISKIRSQIPDISISTDVITGFVMESDEEFETTYQNLKEIEFSFLHVFPYSKRDGTKAASMKGEVHGTIQKERTSKLLELSKELRQKDMERYPNITVLIERNEGNTYFGYTNQYHPARIESDTILSGRILTSWDTIENGTYIVRKKA</sequence>
<dbReference type="EMBL" id="NFKM01000006">
    <property type="protein sequence ID" value="OUP61130.1"/>
    <property type="molecule type" value="Genomic_DNA"/>
</dbReference>
<evidence type="ECO:0000259" key="8">
    <source>
        <dbReference type="PROSITE" id="PS51449"/>
    </source>
</evidence>
<evidence type="ECO:0000256" key="7">
    <source>
        <dbReference type="ARBA" id="ARBA00023014"/>
    </source>
</evidence>
<keyword evidence="6" id="KW-0408">Iron</keyword>
<dbReference type="NCBIfam" id="TIGR01579">
    <property type="entry name" value="MiaB-like-C"/>
    <property type="match status" value="1"/>
</dbReference>
<feature type="domain" description="Radical SAM core" evidence="9">
    <location>
        <begin position="144"/>
        <end position="371"/>
    </location>
</feature>
<evidence type="ECO:0000256" key="2">
    <source>
        <dbReference type="ARBA" id="ARBA00022485"/>
    </source>
</evidence>
<proteinExistence type="predicted"/>
<dbReference type="Gene3D" id="3.80.30.20">
    <property type="entry name" value="tm_1862 like domain"/>
    <property type="match status" value="1"/>
</dbReference>
<dbReference type="GO" id="GO:0035598">
    <property type="term" value="F:tRNA (N(6)-L-threonylcarbamoyladenosine(37)-C(2))-methylthiotransferase activity"/>
    <property type="evidence" value="ECO:0007669"/>
    <property type="project" value="TreeGrafter"/>
</dbReference>
<dbReference type="SFLD" id="SFLDG01082">
    <property type="entry name" value="B12-binding_domain_containing"/>
    <property type="match status" value="1"/>
</dbReference>
<comment type="caution">
    <text evidence="10">The sequence shown here is derived from an EMBL/GenBank/DDBJ whole genome shotgun (WGS) entry which is preliminary data.</text>
</comment>
<feature type="domain" description="MTTase N-terminal" evidence="8">
    <location>
        <begin position="7"/>
        <end position="119"/>
    </location>
</feature>
<evidence type="ECO:0000256" key="4">
    <source>
        <dbReference type="ARBA" id="ARBA00022691"/>
    </source>
</evidence>
<evidence type="ECO:0000256" key="6">
    <source>
        <dbReference type="ARBA" id="ARBA00023004"/>
    </source>
</evidence>
<comment type="cofactor">
    <cofactor evidence="1">
        <name>[4Fe-4S] cluster</name>
        <dbReference type="ChEBI" id="CHEBI:49883"/>
    </cofactor>
</comment>
<dbReference type="SUPFAM" id="SSF102114">
    <property type="entry name" value="Radical SAM enzymes"/>
    <property type="match status" value="1"/>
</dbReference>
<dbReference type="InterPro" id="IPR013848">
    <property type="entry name" value="Methylthiotransferase_N"/>
</dbReference>
<dbReference type="SFLD" id="SFLDG01061">
    <property type="entry name" value="methylthiotransferase"/>
    <property type="match status" value="1"/>
</dbReference>
<name>A0A1Y4LYY5_9FIRM</name>
<reference evidence="11" key="1">
    <citation type="submission" date="2017-04" db="EMBL/GenBank/DDBJ databases">
        <title>Function of individual gut microbiota members based on whole genome sequencing of pure cultures obtained from chicken caecum.</title>
        <authorList>
            <person name="Medvecky M."/>
            <person name="Cejkova D."/>
            <person name="Polansky O."/>
            <person name="Karasova D."/>
            <person name="Kubasova T."/>
            <person name="Cizek A."/>
            <person name="Rychlik I."/>
        </authorList>
    </citation>
    <scope>NUCLEOTIDE SEQUENCE [LARGE SCALE GENOMIC DNA]</scope>
    <source>
        <strain evidence="11">An178</strain>
    </source>
</reference>
<dbReference type="PROSITE" id="PS51449">
    <property type="entry name" value="MTTASE_N"/>
    <property type="match status" value="1"/>
</dbReference>
<dbReference type="GO" id="GO:0051539">
    <property type="term" value="F:4 iron, 4 sulfur cluster binding"/>
    <property type="evidence" value="ECO:0007669"/>
    <property type="project" value="UniProtKB-KW"/>
</dbReference>
<keyword evidence="2" id="KW-0004">4Fe-4S</keyword>